<dbReference type="PROSITE" id="PS00197">
    <property type="entry name" value="2FE2S_FER_1"/>
    <property type="match status" value="1"/>
</dbReference>
<dbReference type="InterPro" id="IPR006058">
    <property type="entry name" value="2Fe2S_fd_BS"/>
</dbReference>
<dbReference type="SUPFAM" id="SSF54292">
    <property type="entry name" value="2Fe-2S ferredoxin-like"/>
    <property type="match status" value="1"/>
</dbReference>
<dbReference type="InterPro" id="IPR012675">
    <property type="entry name" value="Beta-grasp_dom_sf"/>
</dbReference>
<dbReference type="PANTHER" id="PTHR44379">
    <property type="entry name" value="OXIDOREDUCTASE WITH IRON-SULFUR SUBUNIT"/>
    <property type="match status" value="1"/>
</dbReference>
<dbReference type="GO" id="GO:0051537">
    <property type="term" value="F:2 iron, 2 sulfur cluster binding"/>
    <property type="evidence" value="ECO:0007669"/>
    <property type="project" value="UniProtKB-KW"/>
</dbReference>
<evidence type="ECO:0000313" key="8">
    <source>
        <dbReference type="Proteomes" id="UP000219331"/>
    </source>
</evidence>
<feature type="domain" description="2Fe-2S ferredoxin-type" evidence="6">
    <location>
        <begin position="12"/>
        <end position="88"/>
    </location>
</feature>
<dbReference type="Gene3D" id="3.10.20.30">
    <property type="match status" value="1"/>
</dbReference>
<keyword evidence="5" id="KW-0411">Iron-sulfur</keyword>
<dbReference type="Pfam" id="PF01799">
    <property type="entry name" value="Fer2_2"/>
    <property type="match status" value="1"/>
</dbReference>
<dbReference type="Gene3D" id="1.10.150.120">
    <property type="entry name" value="[2Fe-2S]-binding domain"/>
    <property type="match status" value="1"/>
</dbReference>
<dbReference type="PROSITE" id="PS51085">
    <property type="entry name" value="2FE2S_FER_2"/>
    <property type="match status" value="1"/>
</dbReference>
<dbReference type="FunFam" id="3.10.20.30:FF:000020">
    <property type="entry name" value="Xanthine dehydrogenase iron-sulfur subunit"/>
    <property type="match status" value="1"/>
</dbReference>
<evidence type="ECO:0000256" key="5">
    <source>
        <dbReference type="ARBA" id="ARBA00023014"/>
    </source>
</evidence>
<dbReference type="OrthoDB" id="9792018at2"/>
<evidence type="ECO:0000256" key="2">
    <source>
        <dbReference type="ARBA" id="ARBA00022723"/>
    </source>
</evidence>
<keyword evidence="2" id="KW-0479">Metal-binding</keyword>
<keyword evidence="4" id="KW-0408">Iron</keyword>
<dbReference type="InterPro" id="IPR036010">
    <property type="entry name" value="2Fe-2S_ferredoxin-like_sf"/>
</dbReference>
<sequence length="171" mass="17926">MSDTAQSFPTRVDISLTVNGEPVDARVDVSRHLVDFLRLDLGLTGAHAGCEHGVCGACTLQVNGDIVRGCLMLAAQLDGAEVWTVEGLTETGGLADLQAAFVERNALQCGFCTPGMLFAAADILGQGGQPSREEIREHISGNYCRCTGYEAVVDAIETVAGARARGEEVSA</sequence>
<dbReference type="Proteomes" id="UP000219331">
    <property type="component" value="Unassembled WGS sequence"/>
</dbReference>
<organism evidence="7 8">
    <name type="scientific">Stappia indica</name>
    <dbReference type="NCBI Taxonomy" id="538381"/>
    <lineage>
        <taxon>Bacteria</taxon>
        <taxon>Pseudomonadati</taxon>
        <taxon>Pseudomonadota</taxon>
        <taxon>Alphaproteobacteria</taxon>
        <taxon>Hyphomicrobiales</taxon>
        <taxon>Stappiaceae</taxon>
        <taxon>Stappia</taxon>
    </lineage>
</organism>
<evidence type="ECO:0000256" key="3">
    <source>
        <dbReference type="ARBA" id="ARBA00023002"/>
    </source>
</evidence>
<dbReference type="InterPro" id="IPR002888">
    <property type="entry name" value="2Fe-2S-bd"/>
</dbReference>
<dbReference type="RefSeq" id="WP_097176123.1">
    <property type="nucleotide sequence ID" value="NZ_OBML01000012.1"/>
</dbReference>
<dbReference type="PANTHER" id="PTHR44379:SF8">
    <property type="entry name" value="XANTHINE DEHYDROGENASE IRON-SULFUR-BINDING SUBUNIT XDHC-RELATED"/>
    <property type="match status" value="1"/>
</dbReference>
<keyword evidence="3" id="KW-0560">Oxidoreductase</keyword>
<dbReference type="GO" id="GO:0016491">
    <property type="term" value="F:oxidoreductase activity"/>
    <property type="evidence" value="ECO:0007669"/>
    <property type="project" value="UniProtKB-KW"/>
</dbReference>
<keyword evidence="1" id="KW-0001">2Fe-2S</keyword>
<evidence type="ECO:0000256" key="1">
    <source>
        <dbReference type="ARBA" id="ARBA00022714"/>
    </source>
</evidence>
<dbReference type="Pfam" id="PF00111">
    <property type="entry name" value="Fer2"/>
    <property type="match status" value="1"/>
</dbReference>
<dbReference type="InterPro" id="IPR001041">
    <property type="entry name" value="2Fe-2S_ferredoxin-type"/>
</dbReference>
<evidence type="ECO:0000313" key="7">
    <source>
        <dbReference type="EMBL" id="SOC22531.1"/>
    </source>
</evidence>
<dbReference type="EMBL" id="OBML01000012">
    <property type="protein sequence ID" value="SOC22531.1"/>
    <property type="molecule type" value="Genomic_DNA"/>
</dbReference>
<protein>
    <submittedName>
        <fullName evidence="7">Carbon-monoxide dehydrogenase small subunit</fullName>
    </submittedName>
</protein>
<dbReference type="GO" id="GO:0046872">
    <property type="term" value="F:metal ion binding"/>
    <property type="evidence" value="ECO:0007669"/>
    <property type="project" value="UniProtKB-KW"/>
</dbReference>
<dbReference type="InterPro" id="IPR051452">
    <property type="entry name" value="Diverse_Oxidoreductases"/>
</dbReference>
<dbReference type="AlphaFoldDB" id="A0A285TJI3"/>
<keyword evidence="8" id="KW-1185">Reference proteome</keyword>
<name>A0A285TJI3_9HYPH</name>
<accession>A0A285TJI3</accession>
<evidence type="ECO:0000256" key="4">
    <source>
        <dbReference type="ARBA" id="ARBA00023004"/>
    </source>
</evidence>
<gene>
    <name evidence="7" type="ORF">SAMN05421512_11289</name>
</gene>
<evidence type="ECO:0000259" key="6">
    <source>
        <dbReference type="PROSITE" id="PS51085"/>
    </source>
</evidence>
<dbReference type="SUPFAM" id="SSF47741">
    <property type="entry name" value="CO dehydrogenase ISP C-domain like"/>
    <property type="match status" value="1"/>
</dbReference>
<proteinExistence type="predicted"/>
<reference evidence="7 8" key="1">
    <citation type="submission" date="2017-08" db="EMBL/GenBank/DDBJ databases">
        <authorList>
            <person name="de Groot N.N."/>
        </authorList>
    </citation>
    <scope>NUCLEOTIDE SEQUENCE [LARGE SCALE GENOMIC DNA]</scope>
    <source>
        <strain evidence="7 8">USBA 352</strain>
    </source>
</reference>
<dbReference type="InterPro" id="IPR036884">
    <property type="entry name" value="2Fe-2S-bd_dom_sf"/>
</dbReference>
<dbReference type="STRING" id="538381.GCA_001696535_00838"/>